<dbReference type="CDD" id="cd00531">
    <property type="entry name" value="NTF2_like"/>
    <property type="match status" value="1"/>
</dbReference>
<dbReference type="Gene3D" id="3.10.450.50">
    <property type="match status" value="1"/>
</dbReference>
<dbReference type="Pfam" id="PF13577">
    <property type="entry name" value="SnoaL_4"/>
    <property type="match status" value="1"/>
</dbReference>
<reference evidence="2" key="1">
    <citation type="submission" date="2023-04" db="EMBL/GenBank/DDBJ databases">
        <title>Characterization and analysis of the complete genome of Gordonia rubripertincta 112, the degrader of aromatic and aliphatic compounds.</title>
        <authorList>
            <person name="Frantsuzova E."/>
            <person name="Bogun A."/>
            <person name="Delegan Y."/>
        </authorList>
    </citation>
    <scope>NUCLEOTIDE SEQUENCE</scope>
    <source>
        <strain evidence="2">112</strain>
    </source>
</reference>
<sequence length="148" mass="16028">MTSTKSTPPEEIDGRVLSALLACEQVIADSYARADADQRGSVADLFVEDGRQRLGPDEMHGRENIREIMGARDGMGRRTLHTVSDVRMVGPASGNEVHLSYNVTLYLLSGESPCIPNALASVADVLVEQDGQWLLKSRDLSVLASHHG</sequence>
<dbReference type="InterPro" id="IPR037401">
    <property type="entry name" value="SnoaL-like"/>
</dbReference>
<dbReference type="AlphaFoldDB" id="A0AAW6RI53"/>
<dbReference type="SUPFAM" id="SSF54427">
    <property type="entry name" value="NTF2-like"/>
    <property type="match status" value="1"/>
</dbReference>
<gene>
    <name evidence="2" type="ORF">QBL07_23485</name>
</gene>
<dbReference type="InterPro" id="IPR032710">
    <property type="entry name" value="NTF2-like_dom_sf"/>
</dbReference>
<proteinExistence type="predicted"/>
<dbReference type="EMBL" id="JARUXG010000030">
    <property type="protein sequence ID" value="MDG6783780.1"/>
    <property type="molecule type" value="Genomic_DNA"/>
</dbReference>
<feature type="domain" description="SnoaL-like" evidence="1">
    <location>
        <begin position="17"/>
        <end position="138"/>
    </location>
</feature>
<name>A0AAW6RI53_GORRU</name>
<accession>A0AAW6RI53</accession>
<dbReference type="RefSeq" id="WP_157226863.1">
    <property type="nucleotide sequence ID" value="NZ_CP136136.1"/>
</dbReference>
<evidence type="ECO:0000259" key="1">
    <source>
        <dbReference type="Pfam" id="PF13577"/>
    </source>
</evidence>
<comment type="caution">
    <text evidence="2">The sequence shown here is derived from an EMBL/GenBank/DDBJ whole genome shotgun (WGS) entry which is preliminary data.</text>
</comment>
<protein>
    <submittedName>
        <fullName evidence="2">Nuclear transport factor 2 family protein</fullName>
    </submittedName>
</protein>
<organism evidence="2">
    <name type="scientific">Gordonia rubripertincta</name>
    <name type="common">Rhodococcus corallinus</name>
    <dbReference type="NCBI Taxonomy" id="36822"/>
    <lineage>
        <taxon>Bacteria</taxon>
        <taxon>Bacillati</taxon>
        <taxon>Actinomycetota</taxon>
        <taxon>Actinomycetes</taxon>
        <taxon>Mycobacteriales</taxon>
        <taxon>Gordoniaceae</taxon>
        <taxon>Gordonia</taxon>
    </lineage>
</organism>
<evidence type="ECO:0000313" key="2">
    <source>
        <dbReference type="EMBL" id="MDG6783780.1"/>
    </source>
</evidence>